<reference evidence="2 3" key="1">
    <citation type="submission" date="2015-07" db="EMBL/GenBank/DDBJ databases">
        <title>Genome sequence of Leptolinea tardivitalis DSM 16556.</title>
        <authorList>
            <person name="Hemp J."/>
            <person name="Ward L.M."/>
            <person name="Pace L.A."/>
            <person name="Fischer W.W."/>
        </authorList>
    </citation>
    <scope>NUCLEOTIDE SEQUENCE [LARGE SCALE GENOMIC DNA]</scope>
    <source>
        <strain evidence="2 3">YMTK-2</strain>
    </source>
</reference>
<dbReference type="EMBL" id="LGCK01000015">
    <property type="protein sequence ID" value="KPL69957.1"/>
    <property type="molecule type" value="Genomic_DNA"/>
</dbReference>
<dbReference type="Proteomes" id="UP000050430">
    <property type="component" value="Unassembled WGS sequence"/>
</dbReference>
<dbReference type="InterPro" id="IPR002109">
    <property type="entry name" value="Glutaredoxin"/>
</dbReference>
<feature type="domain" description="Glutaredoxin" evidence="1">
    <location>
        <begin position="5"/>
        <end position="60"/>
    </location>
</feature>
<dbReference type="OrthoDB" id="166296at2"/>
<sequence>MDEIIKLYGTSWCGGTRRARRIFDDNKIAYQWIDIDLDKEARSIVEQINHGNRSVPTIVFPDGSILVEPSDGQLAEKLGVTPPRSFF</sequence>
<evidence type="ECO:0000313" key="2">
    <source>
        <dbReference type="EMBL" id="KPL69957.1"/>
    </source>
</evidence>
<dbReference type="STRING" id="229920.ADM99_16675"/>
<accession>A0A0P6WMF4</accession>
<comment type="caution">
    <text evidence="2">The sequence shown here is derived from an EMBL/GenBank/DDBJ whole genome shotgun (WGS) entry which is preliminary data.</text>
</comment>
<dbReference type="Pfam" id="PF00462">
    <property type="entry name" value="Glutaredoxin"/>
    <property type="match status" value="1"/>
</dbReference>
<dbReference type="Gene3D" id="3.40.30.10">
    <property type="entry name" value="Glutaredoxin"/>
    <property type="match status" value="1"/>
</dbReference>
<gene>
    <name evidence="2" type="ORF">ADM99_16675</name>
</gene>
<dbReference type="CDD" id="cd02976">
    <property type="entry name" value="NrdH"/>
    <property type="match status" value="1"/>
</dbReference>
<organism evidence="2 3">
    <name type="scientific">Leptolinea tardivitalis</name>
    <dbReference type="NCBI Taxonomy" id="229920"/>
    <lineage>
        <taxon>Bacteria</taxon>
        <taxon>Bacillati</taxon>
        <taxon>Chloroflexota</taxon>
        <taxon>Anaerolineae</taxon>
        <taxon>Anaerolineales</taxon>
        <taxon>Anaerolineaceae</taxon>
        <taxon>Leptolinea</taxon>
    </lineage>
</organism>
<dbReference type="SUPFAM" id="SSF52833">
    <property type="entry name" value="Thioredoxin-like"/>
    <property type="match status" value="1"/>
</dbReference>
<proteinExistence type="predicted"/>
<evidence type="ECO:0000313" key="3">
    <source>
        <dbReference type="Proteomes" id="UP000050430"/>
    </source>
</evidence>
<dbReference type="RefSeq" id="WP_062420862.1">
    <property type="nucleotide sequence ID" value="NZ_BBYA01000006.1"/>
</dbReference>
<protein>
    <submittedName>
        <fullName evidence="2">Glutaredoxin</fullName>
    </submittedName>
</protein>
<dbReference type="AlphaFoldDB" id="A0A0P6WMF4"/>
<name>A0A0P6WMF4_9CHLR</name>
<keyword evidence="3" id="KW-1185">Reference proteome</keyword>
<evidence type="ECO:0000259" key="1">
    <source>
        <dbReference type="Pfam" id="PF00462"/>
    </source>
</evidence>
<dbReference type="InterPro" id="IPR036249">
    <property type="entry name" value="Thioredoxin-like_sf"/>
</dbReference>